<gene>
    <name evidence="2" type="ORF">HETSPECPRED_007172</name>
</gene>
<name>A0A8H3EL64_9LECA</name>
<dbReference type="EMBL" id="CAJPDS010000005">
    <property type="protein sequence ID" value="CAF9907575.1"/>
    <property type="molecule type" value="Genomic_DNA"/>
</dbReference>
<dbReference type="AlphaFoldDB" id="A0A8H3EL64"/>
<comment type="caution">
    <text evidence="2">The sequence shown here is derived from an EMBL/GenBank/DDBJ whole genome shotgun (WGS) entry which is preliminary data.</text>
</comment>
<feature type="domain" description="ABM" evidence="1">
    <location>
        <begin position="29"/>
        <end position="79"/>
    </location>
</feature>
<evidence type="ECO:0000313" key="3">
    <source>
        <dbReference type="Proteomes" id="UP000664521"/>
    </source>
</evidence>
<dbReference type="Proteomes" id="UP000664521">
    <property type="component" value="Unassembled WGS sequence"/>
</dbReference>
<sequence length="218" mass="24205">MAPATEIATLSVTGAASLEKEGSPSYNIWHELLDTIASQDGYQRAYWGRRIEDQSVVSLLIDWDSVEAHKAFVASREYAPFSTKFGEILESPAQIHHANLDPHPPAPAVSSLRSPVTECLTLYFPTSFDRSGFNSSWPIFKKTLEEKADGFRAVSAGWVVEELELDGGKYQAWAGFLGWDSVDAHMKYRETEAFKGTIGGLREGTKAIKAYHAIFEEK</sequence>
<dbReference type="Pfam" id="PF03992">
    <property type="entry name" value="ABM"/>
    <property type="match status" value="1"/>
</dbReference>
<evidence type="ECO:0000259" key="1">
    <source>
        <dbReference type="Pfam" id="PF03992"/>
    </source>
</evidence>
<dbReference type="SUPFAM" id="SSF54909">
    <property type="entry name" value="Dimeric alpha+beta barrel"/>
    <property type="match status" value="1"/>
</dbReference>
<accession>A0A8H3EL64</accession>
<protein>
    <recommendedName>
        <fullName evidence="1">ABM domain-containing protein</fullName>
    </recommendedName>
</protein>
<reference evidence="2" key="1">
    <citation type="submission" date="2021-03" db="EMBL/GenBank/DDBJ databases">
        <authorList>
            <person name="Tagirdzhanova G."/>
        </authorList>
    </citation>
    <scope>NUCLEOTIDE SEQUENCE</scope>
</reference>
<organism evidence="2 3">
    <name type="scientific">Heterodermia speciosa</name>
    <dbReference type="NCBI Taxonomy" id="116794"/>
    <lineage>
        <taxon>Eukaryota</taxon>
        <taxon>Fungi</taxon>
        <taxon>Dikarya</taxon>
        <taxon>Ascomycota</taxon>
        <taxon>Pezizomycotina</taxon>
        <taxon>Lecanoromycetes</taxon>
        <taxon>OSLEUM clade</taxon>
        <taxon>Lecanoromycetidae</taxon>
        <taxon>Caliciales</taxon>
        <taxon>Physciaceae</taxon>
        <taxon>Heterodermia</taxon>
    </lineage>
</organism>
<dbReference type="OrthoDB" id="3830579at2759"/>
<proteinExistence type="predicted"/>
<keyword evidence="3" id="KW-1185">Reference proteome</keyword>
<dbReference type="InterPro" id="IPR007138">
    <property type="entry name" value="ABM_dom"/>
</dbReference>
<dbReference type="Gene3D" id="3.30.70.100">
    <property type="match status" value="2"/>
</dbReference>
<evidence type="ECO:0000313" key="2">
    <source>
        <dbReference type="EMBL" id="CAF9907575.1"/>
    </source>
</evidence>
<dbReference type="InterPro" id="IPR011008">
    <property type="entry name" value="Dimeric_a/b-barrel"/>
</dbReference>